<dbReference type="EMBL" id="BAABAU010000001">
    <property type="protein sequence ID" value="GAA4266018.1"/>
    <property type="molecule type" value="Genomic_DNA"/>
</dbReference>
<dbReference type="InterPro" id="IPR002347">
    <property type="entry name" value="SDR_fam"/>
</dbReference>
<dbReference type="RefSeq" id="WP_344794873.1">
    <property type="nucleotide sequence ID" value="NZ_BAABAU010000001.1"/>
</dbReference>
<dbReference type="Pfam" id="PF13561">
    <property type="entry name" value="adh_short_C2"/>
    <property type="match status" value="1"/>
</dbReference>
<dbReference type="PANTHER" id="PTHR43639:SF1">
    <property type="entry name" value="SHORT-CHAIN DEHYDROGENASE_REDUCTASE FAMILY PROTEIN"/>
    <property type="match status" value="1"/>
</dbReference>
<gene>
    <name evidence="3" type="ORF">GCM10022256_16300</name>
</gene>
<keyword evidence="2" id="KW-0560">Oxidoreductase</keyword>
<comment type="caution">
    <text evidence="3">The sequence shown here is derived from an EMBL/GenBank/DDBJ whole genome shotgun (WGS) entry which is preliminary data.</text>
</comment>
<comment type="similarity">
    <text evidence="1">Belongs to the short-chain dehydrogenases/reductases (SDR) family.</text>
</comment>
<name>A0ABP8E1G9_9MICO</name>
<evidence type="ECO:0000256" key="1">
    <source>
        <dbReference type="ARBA" id="ARBA00006484"/>
    </source>
</evidence>
<dbReference type="Proteomes" id="UP001501594">
    <property type="component" value="Unassembled WGS sequence"/>
</dbReference>
<protein>
    <submittedName>
        <fullName evidence="3">SDR family oxidoreductase</fullName>
    </submittedName>
</protein>
<keyword evidence="4" id="KW-1185">Reference proteome</keyword>
<evidence type="ECO:0000313" key="3">
    <source>
        <dbReference type="EMBL" id="GAA4266018.1"/>
    </source>
</evidence>
<dbReference type="CDD" id="cd05233">
    <property type="entry name" value="SDR_c"/>
    <property type="match status" value="1"/>
</dbReference>
<organism evidence="3 4">
    <name type="scientific">Frondihabitans peucedani</name>
    <dbReference type="NCBI Taxonomy" id="598626"/>
    <lineage>
        <taxon>Bacteria</taxon>
        <taxon>Bacillati</taxon>
        <taxon>Actinomycetota</taxon>
        <taxon>Actinomycetes</taxon>
        <taxon>Micrococcales</taxon>
        <taxon>Microbacteriaceae</taxon>
        <taxon>Frondihabitans</taxon>
    </lineage>
</organism>
<accession>A0ABP8E1G9</accession>
<proteinExistence type="inferred from homology"/>
<dbReference type="NCBIfam" id="NF005559">
    <property type="entry name" value="PRK07231.1"/>
    <property type="match status" value="1"/>
</dbReference>
<dbReference type="PRINTS" id="PR00080">
    <property type="entry name" value="SDRFAMILY"/>
</dbReference>
<dbReference type="InterPro" id="IPR036291">
    <property type="entry name" value="NAD(P)-bd_dom_sf"/>
</dbReference>
<reference evidence="4" key="1">
    <citation type="journal article" date="2019" name="Int. J. Syst. Evol. Microbiol.">
        <title>The Global Catalogue of Microorganisms (GCM) 10K type strain sequencing project: providing services to taxonomists for standard genome sequencing and annotation.</title>
        <authorList>
            <consortium name="The Broad Institute Genomics Platform"/>
            <consortium name="The Broad Institute Genome Sequencing Center for Infectious Disease"/>
            <person name="Wu L."/>
            <person name="Ma J."/>
        </authorList>
    </citation>
    <scope>NUCLEOTIDE SEQUENCE [LARGE SCALE GENOMIC DNA]</scope>
    <source>
        <strain evidence="4">JCM 17442</strain>
    </source>
</reference>
<dbReference type="PRINTS" id="PR00081">
    <property type="entry name" value="GDHRDH"/>
</dbReference>
<dbReference type="PANTHER" id="PTHR43639">
    <property type="entry name" value="OXIDOREDUCTASE, SHORT-CHAIN DEHYDROGENASE/REDUCTASE FAMILY (AFU_ORTHOLOGUE AFUA_5G02870)"/>
    <property type="match status" value="1"/>
</dbReference>
<sequence>MQFKGKTALVTGSGSIGGIGAAIAQELADNGASVVVAGRNVERGEAVVEKIRATGGDARFALVDMTDLASVEHLVEEAGHVDILVNNAGYAPLGNATDVTVEDFDRGFNTNVRGPYFLTAAVARNLIAAGTPGSIVNISSISAARAMPFMSAYGATKGAVETLTRYWANEFASAGIRVNAISPGTISSDNVMAMLGDATEGIVASTPLRRVGTPEEIAKAVVYLSSESAGFMTGSIVAIDGGSTAI</sequence>
<dbReference type="SUPFAM" id="SSF51735">
    <property type="entry name" value="NAD(P)-binding Rossmann-fold domains"/>
    <property type="match status" value="1"/>
</dbReference>
<evidence type="ECO:0000256" key="2">
    <source>
        <dbReference type="ARBA" id="ARBA00023002"/>
    </source>
</evidence>
<evidence type="ECO:0000313" key="4">
    <source>
        <dbReference type="Proteomes" id="UP001501594"/>
    </source>
</evidence>
<dbReference type="Gene3D" id="3.40.50.720">
    <property type="entry name" value="NAD(P)-binding Rossmann-like Domain"/>
    <property type="match status" value="1"/>
</dbReference>